<evidence type="ECO:0000256" key="2">
    <source>
        <dbReference type="ARBA" id="ARBA00004533"/>
    </source>
</evidence>
<dbReference type="InterPro" id="IPR035965">
    <property type="entry name" value="PAS-like_dom_sf"/>
</dbReference>
<dbReference type="CDD" id="cd01949">
    <property type="entry name" value="GGDEF"/>
    <property type="match status" value="1"/>
</dbReference>
<dbReference type="OrthoDB" id="9799509at2"/>
<keyword evidence="3" id="KW-0472">Membrane</keyword>
<dbReference type="Pfam" id="PF00672">
    <property type="entry name" value="HAMP"/>
    <property type="match status" value="1"/>
</dbReference>
<evidence type="ECO:0000259" key="5">
    <source>
        <dbReference type="PROSITE" id="PS50113"/>
    </source>
</evidence>
<comment type="cofactor">
    <cofactor evidence="1">
        <name>Mg(2+)</name>
        <dbReference type="ChEBI" id="CHEBI:18420"/>
    </cofactor>
</comment>
<dbReference type="FunFam" id="3.30.70.270:FF:000001">
    <property type="entry name" value="Diguanylate cyclase domain protein"/>
    <property type="match status" value="1"/>
</dbReference>
<feature type="domain" description="GGDEF" evidence="7">
    <location>
        <begin position="513"/>
        <end position="645"/>
    </location>
</feature>
<comment type="subcellular location">
    <subcellularLocation>
        <location evidence="2">Cell inner membrane</location>
    </subcellularLocation>
</comment>
<dbReference type="InterPro" id="IPR013767">
    <property type="entry name" value="PAS_fold"/>
</dbReference>
<evidence type="ECO:0000256" key="3">
    <source>
        <dbReference type="SAM" id="Phobius"/>
    </source>
</evidence>
<proteinExistence type="predicted"/>
<dbReference type="SUPFAM" id="SSF55785">
    <property type="entry name" value="PYP-like sensor domain (PAS domain)"/>
    <property type="match status" value="1"/>
</dbReference>
<dbReference type="PANTHER" id="PTHR46663">
    <property type="entry name" value="DIGUANYLATE CYCLASE DGCT-RELATED"/>
    <property type="match status" value="1"/>
</dbReference>
<gene>
    <name evidence="8" type="ORF">PKB_4628</name>
</gene>
<dbReference type="InterPro" id="IPR052163">
    <property type="entry name" value="DGC-Regulatory_Protein"/>
</dbReference>
<feature type="domain" description="PAC" evidence="5">
    <location>
        <begin position="426"/>
        <end position="482"/>
    </location>
</feature>
<dbReference type="GO" id="GO:0007165">
    <property type="term" value="P:signal transduction"/>
    <property type="evidence" value="ECO:0007669"/>
    <property type="project" value="InterPro"/>
</dbReference>
<dbReference type="CDD" id="cd06225">
    <property type="entry name" value="HAMP"/>
    <property type="match status" value="1"/>
</dbReference>
<dbReference type="KEGG" id="pkc:PKB_4628"/>
<dbReference type="eggNOG" id="COG2199">
    <property type="taxonomic scope" value="Bacteria"/>
</dbReference>
<dbReference type="SMART" id="SM00091">
    <property type="entry name" value="PAS"/>
    <property type="match status" value="1"/>
</dbReference>
<dbReference type="InterPro" id="IPR007892">
    <property type="entry name" value="CHASE4"/>
</dbReference>
<dbReference type="CDD" id="cd00130">
    <property type="entry name" value="PAS"/>
    <property type="match status" value="1"/>
</dbReference>
<dbReference type="InterPro" id="IPR029787">
    <property type="entry name" value="Nucleotide_cyclase"/>
</dbReference>
<evidence type="ECO:0000259" key="7">
    <source>
        <dbReference type="PROSITE" id="PS50887"/>
    </source>
</evidence>
<dbReference type="InterPro" id="IPR000160">
    <property type="entry name" value="GGDEF_dom"/>
</dbReference>
<dbReference type="eggNOG" id="COG5002">
    <property type="taxonomic scope" value="Bacteria"/>
</dbReference>
<dbReference type="PATRIC" id="fig|1301098.3.peg.4617"/>
<reference evidence="8 9" key="1">
    <citation type="submission" date="2013-03" db="EMBL/GenBank/DDBJ databases">
        <authorList>
            <person name="Linke B."/>
        </authorList>
    </citation>
    <scope>NUCLEOTIDE SEQUENCE [LARGE SCALE GENOMIC DNA]</scope>
    <source>
        <strain evidence="8 9">B13</strain>
    </source>
</reference>
<dbReference type="PROSITE" id="PS50112">
    <property type="entry name" value="PAS"/>
    <property type="match status" value="1"/>
</dbReference>
<dbReference type="AlphaFoldDB" id="A0A024HN57"/>
<reference evidence="8 9" key="2">
    <citation type="submission" date="2014-05" db="EMBL/GenBank/DDBJ databases">
        <title>Genome sequence of the 3-chlorobenzoate degrading bacterium Pseudomonas knackmussii B13 shows multiple evidence for horizontal gene transfer.</title>
        <authorList>
            <person name="Miyazaki R."/>
            <person name="Bertelli C."/>
            <person name="Falquet L."/>
            <person name="Robinson-Rechavi M."/>
            <person name="Gharib W."/>
            <person name="Roy S."/>
            <person name="Van der Meer J.R."/>
        </authorList>
    </citation>
    <scope>NUCLEOTIDE SEQUENCE [LARGE SCALE GENOMIC DNA]</scope>
    <source>
        <strain evidence="8 9">B13</strain>
    </source>
</reference>
<dbReference type="PROSITE" id="PS50113">
    <property type="entry name" value="PAC"/>
    <property type="match status" value="1"/>
</dbReference>
<dbReference type="PANTHER" id="PTHR46663:SF4">
    <property type="entry name" value="DIGUANYLATE CYCLASE DGCT-RELATED"/>
    <property type="match status" value="1"/>
</dbReference>
<dbReference type="PROSITE" id="PS50887">
    <property type="entry name" value="GGDEF"/>
    <property type="match status" value="1"/>
</dbReference>
<evidence type="ECO:0000259" key="4">
    <source>
        <dbReference type="PROSITE" id="PS50112"/>
    </source>
</evidence>
<dbReference type="SMART" id="SM00267">
    <property type="entry name" value="GGDEF"/>
    <property type="match status" value="1"/>
</dbReference>
<feature type="transmembrane region" description="Helical" evidence="3">
    <location>
        <begin position="282"/>
        <end position="305"/>
    </location>
</feature>
<dbReference type="EMBL" id="HG322950">
    <property type="protein sequence ID" value="CDF85952.1"/>
    <property type="molecule type" value="Genomic_DNA"/>
</dbReference>
<dbReference type="NCBIfam" id="TIGR00229">
    <property type="entry name" value="sensory_box"/>
    <property type="match status" value="1"/>
</dbReference>
<dbReference type="STRING" id="1301098.PKB_4628"/>
<dbReference type="GO" id="GO:0003824">
    <property type="term" value="F:catalytic activity"/>
    <property type="evidence" value="ECO:0007669"/>
    <property type="project" value="UniProtKB-ARBA"/>
</dbReference>
<dbReference type="PROSITE" id="PS50885">
    <property type="entry name" value="HAMP"/>
    <property type="match status" value="1"/>
</dbReference>
<organism evidence="8 9">
    <name type="scientific">Pseudomonas knackmussii (strain DSM 6978 / CCUG 54928 / LMG 23759 / B13)</name>
    <dbReference type="NCBI Taxonomy" id="1301098"/>
    <lineage>
        <taxon>Bacteria</taxon>
        <taxon>Pseudomonadati</taxon>
        <taxon>Pseudomonadota</taxon>
        <taxon>Gammaproteobacteria</taxon>
        <taxon>Pseudomonadales</taxon>
        <taxon>Pseudomonadaceae</taxon>
        <taxon>Pseudomonas</taxon>
    </lineage>
</organism>
<dbReference type="Proteomes" id="UP000025241">
    <property type="component" value="Chromosome I"/>
</dbReference>
<dbReference type="InterPro" id="IPR043128">
    <property type="entry name" value="Rev_trsase/Diguanyl_cyclase"/>
</dbReference>
<feature type="domain" description="PAS" evidence="4">
    <location>
        <begin position="357"/>
        <end position="427"/>
    </location>
</feature>
<evidence type="ECO:0000313" key="9">
    <source>
        <dbReference type="Proteomes" id="UP000025241"/>
    </source>
</evidence>
<dbReference type="SUPFAM" id="SSF55073">
    <property type="entry name" value="Nucleotide cyclase"/>
    <property type="match status" value="1"/>
</dbReference>
<dbReference type="InterPro" id="IPR003660">
    <property type="entry name" value="HAMP_dom"/>
</dbReference>
<dbReference type="NCBIfam" id="TIGR00254">
    <property type="entry name" value="GGDEF"/>
    <property type="match status" value="1"/>
</dbReference>
<dbReference type="Gene3D" id="6.10.340.10">
    <property type="match status" value="1"/>
</dbReference>
<dbReference type="Gene3D" id="3.30.70.270">
    <property type="match status" value="1"/>
</dbReference>
<dbReference type="GO" id="GO:0005886">
    <property type="term" value="C:plasma membrane"/>
    <property type="evidence" value="ECO:0007669"/>
    <property type="project" value="UniProtKB-SubCell"/>
</dbReference>
<keyword evidence="3" id="KW-0812">Transmembrane</keyword>
<dbReference type="HOGENOM" id="CLU_423810_0_0_6"/>
<evidence type="ECO:0008006" key="10">
    <source>
        <dbReference type="Google" id="ProtNLM"/>
    </source>
</evidence>
<dbReference type="RefSeq" id="WP_043254763.1">
    <property type="nucleotide sequence ID" value="NZ_HG322950.1"/>
</dbReference>
<protein>
    <recommendedName>
        <fullName evidence="10">Diguanylate cyclase</fullName>
    </recommendedName>
</protein>
<dbReference type="Pfam" id="PF00990">
    <property type="entry name" value="GGDEF"/>
    <property type="match status" value="1"/>
</dbReference>
<dbReference type="Pfam" id="PF00989">
    <property type="entry name" value="PAS"/>
    <property type="match status" value="1"/>
</dbReference>
<dbReference type="eggNOG" id="COG3322">
    <property type="taxonomic scope" value="Bacteria"/>
</dbReference>
<accession>A0A024HN57</accession>
<dbReference type="Gene3D" id="3.30.450.20">
    <property type="entry name" value="PAS domain"/>
    <property type="match status" value="1"/>
</dbReference>
<keyword evidence="3" id="KW-1133">Transmembrane helix</keyword>
<feature type="domain" description="HAMP" evidence="6">
    <location>
        <begin position="307"/>
        <end position="359"/>
    </location>
</feature>
<dbReference type="InterPro" id="IPR000014">
    <property type="entry name" value="PAS"/>
</dbReference>
<keyword evidence="9" id="KW-1185">Reference proteome</keyword>
<dbReference type="Pfam" id="PF05228">
    <property type="entry name" value="CHASE4"/>
    <property type="match status" value="1"/>
</dbReference>
<evidence type="ECO:0000259" key="6">
    <source>
        <dbReference type="PROSITE" id="PS50885"/>
    </source>
</evidence>
<sequence length="646" mass="72169">MTLRARLLWLFLPLLAASLAGVWLLSGWILLDRFDRNDRQRLYDDVRILSARLDFEKKRYLDIVRTYAWWDASYRYMNHPTESFVEENLDLDLIGHLGFDFVVFLDTKGQRAGERWNQQRLENHSALDGSSPPLAQLQNDIMRKVMTLGALEMTAGPGHSLSQWLQIDGVPLMLMSVPISDNTGLAPPRGALVAGVVFDDERRQRLEEQLDAQLQLLPGTPPGEGWRALGTIGPNGTTLVGPRELANGRQRGALLYLDSRGEPQFRVEISQLRQAYEQGREAIQLFLGMALLIVLAALLLAYIALELWIIRRVQRVNSEVAAIGGESAPARLSDMGHDEIGQLAGELNQMLARLERSEARDRVILESIRDGYFETDGQGNVMQVNAAFCRMLGYSVEEVVGRSYRQLLDPQDIERARDLREQVLQGEAETGFITPIKHRDGRRISFETRVSPVLDAQGQFAGMRGILRDISLQVAYQQRLLDLAYRDTLTGLGNRKAFSEQLPQALQRCAPKSNVALLYIDLDHFKPVNDQFGHAAGDAVLAEVGKRLRESLRQPDLAFRLGGDEFAVLVENADTTTADRLAARLLESLNADYHAAGQCLDFLSASIGIALYPGDAGEAEALIQAADSAMYQAKLERNRFARHTPS</sequence>
<dbReference type="InterPro" id="IPR000700">
    <property type="entry name" value="PAS-assoc_C"/>
</dbReference>
<evidence type="ECO:0000256" key="1">
    <source>
        <dbReference type="ARBA" id="ARBA00001946"/>
    </source>
</evidence>
<dbReference type="SMART" id="SM00304">
    <property type="entry name" value="HAMP"/>
    <property type="match status" value="1"/>
</dbReference>
<dbReference type="GO" id="GO:0006355">
    <property type="term" value="P:regulation of DNA-templated transcription"/>
    <property type="evidence" value="ECO:0007669"/>
    <property type="project" value="InterPro"/>
</dbReference>
<evidence type="ECO:0000313" key="8">
    <source>
        <dbReference type="EMBL" id="CDF85952.1"/>
    </source>
</evidence>
<name>A0A024HN57_PSEKB</name>